<evidence type="ECO:0000313" key="1">
    <source>
        <dbReference type="EMBL" id="KAK2178053.1"/>
    </source>
</evidence>
<organism evidence="1 2">
    <name type="scientific">Ridgeia piscesae</name>
    <name type="common">Tubeworm</name>
    <dbReference type="NCBI Taxonomy" id="27915"/>
    <lineage>
        <taxon>Eukaryota</taxon>
        <taxon>Metazoa</taxon>
        <taxon>Spiralia</taxon>
        <taxon>Lophotrochozoa</taxon>
        <taxon>Annelida</taxon>
        <taxon>Polychaeta</taxon>
        <taxon>Sedentaria</taxon>
        <taxon>Canalipalpata</taxon>
        <taxon>Sabellida</taxon>
        <taxon>Siboglinidae</taxon>
        <taxon>Ridgeia</taxon>
    </lineage>
</organism>
<protein>
    <submittedName>
        <fullName evidence="1">Uncharacterized protein</fullName>
    </submittedName>
</protein>
<reference evidence="1" key="1">
    <citation type="journal article" date="2023" name="Mol. Biol. Evol.">
        <title>Third-Generation Sequencing Reveals the Adaptive Role of the Epigenome in Three Deep-Sea Polychaetes.</title>
        <authorList>
            <person name="Perez M."/>
            <person name="Aroh O."/>
            <person name="Sun Y."/>
            <person name="Lan Y."/>
            <person name="Juniper S.K."/>
            <person name="Young C.R."/>
            <person name="Angers B."/>
            <person name="Qian P.Y."/>
        </authorList>
    </citation>
    <scope>NUCLEOTIDE SEQUENCE</scope>
    <source>
        <strain evidence="1">R07B-5</strain>
    </source>
</reference>
<dbReference type="EMBL" id="JAODUO010000564">
    <property type="protein sequence ID" value="KAK2178053.1"/>
    <property type="molecule type" value="Genomic_DNA"/>
</dbReference>
<sequence>MLYHWKALHLPVTISPVVELSSGAVSVKPRSYKVTRKHPPWLP</sequence>
<comment type="caution">
    <text evidence="1">The sequence shown here is derived from an EMBL/GenBank/DDBJ whole genome shotgun (WGS) entry which is preliminary data.</text>
</comment>
<accession>A0AAD9KUR7</accession>
<dbReference type="AlphaFoldDB" id="A0AAD9KUR7"/>
<gene>
    <name evidence="1" type="ORF">NP493_564g02035</name>
</gene>
<proteinExistence type="predicted"/>
<evidence type="ECO:0000313" key="2">
    <source>
        <dbReference type="Proteomes" id="UP001209878"/>
    </source>
</evidence>
<keyword evidence="2" id="KW-1185">Reference proteome</keyword>
<name>A0AAD9KUR7_RIDPI</name>
<dbReference type="Proteomes" id="UP001209878">
    <property type="component" value="Unassembled WGS sequence"/>
</dbReference>